<dbReference type="AlphaFoldDB" id="A0A2I0CRJ1"/>
<reference evidence="2" key="1">
    <citation type="journal article" date="2014" name="Int. J. Syst. Evol. Microbiol.">
        <title>Complete genome of a new Firmicutes species belonging to the dominant human colonic microbiota ('Ruminococcus bicirculans') reveals two chromosomes and a selective capacity to utilize plant glucans.</title>
        <authorList>
            <consortium name="NISC Comparative Sequencing Program"/>
            <person name="Wegmann U."/>
            <person name="Louis P."/>
            <person name="Goesmann A."/>
            <person name="Henrissat B."/>
            <person name="Duncan S.H."/>
            <person name="Flint H.J."/>
        </authorList>
    </citation>
    <scope>NUCLEOTIDE SEQUENCE</scope>
    <source>
        <strain evidence="2">CCM 8778</strain>
    </source>
</reference>
<proteinExistence type="predicted"/>
<reference evidence="2" key="5">
    <citation type="submission" date="2024-05" db="EMBL/GenBank/DDBJ databases">
        <authorList>
            <person name="Sun Q."/>
            <person name="Sedlacek I."/>
        </authorList>
    </citation>
    <scope>NUCLEOTIDE SEQUENCE</scope>
    <source>
        <strain evidence="2">CCM 8778</strain>
    </source>
</reference>
<reference evidence="5" key="4">
    <citation type="journal article" date="2019" name="Int. J. Syst. Evol. Microbiol.">
        <title>The Global Catalogue of Microorganisms (GCM) 10K type strain sequencing project: providing services to taxonomists for standard genome sequencing and annotation.</title>
        <authorList>
            <consortium name="The Broad Institute Genomics Platform"/>
            <consortium name="The Broad Institute Genome Sequencing Center for Infectious Disease"/>
            <person name="Wu L."/>
            <person name="Ma J."/>
        </authorList>
    </citation>
    <scope>NUCLEOTIDE SEQUENCE [LARGE SCALE GENOMIC DNA]</scope>
    <source>
        <strain evidence="5">CCM 8778</strain>
    </source>
</reference>
<dbReference type="RefSeq" id="WP_093986214.1">
    <property type="nucleotide sequence ID" value="NZ_BMDE01000005.1"/>
</dbReference>
<keyword evidence="1" id="KW-0472">Membrane</keyword>
<gene>
    <name evidence="3" type="ORF">CW360_06330</name>
    <name evidence="2" type="ORF">GCM10007363_20400</name>
</gene>
<evidence type="ECO:0000313" key="2">
    <source>
        <dbReference type="EMBL" id="GGH94143.1"/>
    </source>
</evidence>
<organism evidence="3 4">
    <name type="scientific">Pseudomonas fluvialis</name>
    <dbReference type="NCBI Taxonomy" id="1793966"/>
    <lineage>
        <taxon>Bacteria</taxon>
        <taxon>Pseudomonadati</taxon>
        <taxon>Pseudomonadota</taxon>
        <taxon>Gammaproteobacteria</taxon>
        <taxon>Pseudomonadales</taxon>
        <taxon>Pseudomonadaceae</taxon>
        <taxon>Pseudomonas</taxon>
    </lineage>
</organism>
<dbReference type="InterPro" id="IPR045584">
    <property type="entry name" value="Pilin-like"/>
</dbReference>
<dbReference type="Proteomes" id="UP000242861">
    <property type="component" value="Unassembled WGS sequence"/>
</dbReference>
<protein>
    <submittedName>
        <fullName evidence="2">MSHA biogenesis protein MshO</fullName>
    </submittedName>
    <submittedName>
        <fullName evidence="3">Type II secretion system protein</fullName>
    </submittedName>
</protein>
<keyword evidence="1" id="KW-0812">Transmembrane</keyword>
<reference evidence="4" key="2">
    <citation type="submission" date="2017-12" db="EMBL/GenBank/DDBJ databases">
        <authorList>
            <person name="Yu X.-Y."/>
        </authorList>
    </citation>
    <scope>NUCLEOTIDE SEQUENCE [LARGE SCALE GENOMIC DNA]</scope>
    <source>
        <strain evidence="4">ZYSR67-Z</strain>
    </source>
</reference>
<evidence type="ECO:0000256" key="1">
    <source>
        <dbReference type="SAM" id="Phobius"/>
    </source>
</evidence>
<keyword evidence="5" id="KW-1185">Reference proteome</keyword>
<dbReference type="Pfam" id="PF07963">
    <property type="entry name" value="N_methyl"/>
    <property type="match status" value="1"/>
</dbReference>
<dbReference type="SUPFAM" id="SSF54523">
    <property type="entry name" value="Pili subunits"/>
    <property type="match status" value="1"/>
</dbReference>
<dbReference type="EMBL" id="PIYS01000008">
    <property type="protein sequence ID" value="PKF71786.1"/>
    <property type="molecule type" value="Genomic_DNA"/>
</dbReference>
<dbReference type="InterPro" id="IPR012902">
    <property type="entry name" value="N_methyl_site"/>
</dbReference>
<evidence type="ECO:0000313" key="3">
    <source>
        <dbReference type="EMBL" id="PKF71786.1"/>
    </source>
</evidence>
<keyword evidence="1" id="KW-1133">Transmembrane helix</keyword>
<comment type="caution">
    <text evidence="3">The sequence shown here is derived from an EMBL/GenBank/DDBJ whole genome shotgun (WGS) entry which is preliminary data.</text>
</comment>
<evidence type="ECO:0000313" key="4">
    <source>
        <dbReference type="Proteomes" id="UP000242861"/>
    </source>
</evidence>
<dbReference type="Proteomes" id="UP000655550">
    <property type="component" value="Unassembled WGS sequence"/>
</dbReference>
<name>A0A2I0CRJ1_9PSED</name>
<accession>A0A2I0CRJ1</accession>
<sequence>MRRQAAFTLVELVMVIALAGVVAVMISTVLVRPMQGLVDQSRRAELVDQAGLALSRMARDIRLAVPNSVRVQGSDLELLRIQAAGRYLPNRLGGDGLRFAPGTAAECTATGNDCQAFQVLDPALAVAGARWLVLYNVGAQSGGVAVPGSNLWAAADADGRHVISPSGSTLSFASQAGQGVLRLQPPGGSFAFSFASPQRRFYLADEVVGLRCDLANRRLLRYTRSSLAPAFSAEQSEVLASDVSRCAFSYQPGSQQRAGLVSLTLGLSRDNEAVELLQQVQVDNAP</sequence>
<feature type="transmembrane region" description="Helical" evidence="1">
    <location>
        <begin position="12"/>
        <end position="31"/>
    </location>
</feature>
<evidence type="ECO:0000313" key="5">
    <source>
        <dbReference type="Proteomes" id="UP000655550"/>
    </source>
</evidence>
<dbReference type="NCBIfam" id="TIGR02532">
    <property type="entry name" value="IV_pilin_GFxxxE"/>
    <property type="match status" value="1"/>
</dbReference>
<dbReference type="EMBL" id="BMDE01000005">
    <property type="protein sequence ID" value="GGH94143.1"/>
    <property type="molecule type" value="Genomic_DNA"/>
</dbReference>
<reference evidence="3" key="3">
    <citation type="submission" date="2017-12" db="EMBL/GenBank/DDBJ databases">
        <authorList>
            <person name="Hurst M.R.H."/>
        </authorList>
    </citation>
    <scope>NUCLEOTIDE SEQUENCE [LARGE SCALE GENOMIC DNA]</scope>
    <source>
        <strain evidence="3">ZYSR67-Z</strain>
    </source>
</reference>